<comment type="caution">
    <text evidence="4">The sequence shown here is derived from an EMBL/GenBank/DDBJ whole genome shotgun (WGS) entry which is preliminary data.</text>
</comment>
<dbReference type="AlphaFoldDB" id="A0AAW0AXK8"/>
<protein>
    <recommendedName>
        <fullName evidence="6">Mid2 domain-containing protein</fullName>
    </recommendedName>
</protein>
<keyword evidence="2" id="KW-1133">Transmembrane helix</keyword>
<organism evidence="4 5">
    <name type="scientific">Paramarasmius palmivorus</name>
    <dbReference type="NCBI Taxonomy" id="297713"/>
    <lineage>
        <taxon>Eukaryota</taxon>
        <taxon>Fungi</taxon>
        <taxon>Dikarya</taxon>
        <taxon>Basidiomycota</taxon>
        <taxon>Agaricomycotina</taxon>
        <taxon>Agaricomycetes</taxon>
        <taxon>Agaricomycetidae</taxon>
        <taxon>Agaricales</taxon>
        <taxon>Marasmiineae</taxon>
        <taxon>Marasmiaceae</taxon>
        <taxon>Paramarasmius</taxon>
    </lineage>
</organism>
<feature type="chain" id="PRO_5043866619" description="Mid2 domain-containing protein" evidence="3">
    <location>
        <begin position="27"/>
        <end position="389"/>
    </location>
</feature>
<reference evidence="4 5" key="1">
    <citation type="submission" date="2024-01" db="EMBL/GenBank/DDBJ databases">
        <title>A draft genome for a cacao thread blight-causing isolate of Paramarasmius palmivorus.</title>
        <authorList>
            <person name="Baruah I.K."/>
            <person name="Bukari Y."/>
            <person name="Amoako-Attah I."/>
            <person name="Meinhardt L.W."/>
            <person name="Bailey B.A."/>
            <person name="Cohen S.P."/>
        </authorList>
    </citation>
    <scope>NUCLEOTIDE SEQUENCE [LARGE SCALE GENOMIC DNA]</scope>
    <source>
        <strain evidence="4 5">GH-12</strain>
    </source>
</reference>
<sequence length="389" mass="41197">MATFSSSIPALFSALITLLAIPGTRTQKTQGFLWKFSESNRQELDTMIPCSTHSIVVESFDTSDSSYGVAPYYMISYELGGTPKISSLGIDPNNLQWTVNHAAGKVLILSVVDSQGTAGGTGPQVSVEAGDPNCTFQNADIPTDFTIVSNATNDIQTCEPWGIRISGGVKPYNLTLLPPSSPALTNITMGPTDDGYVYINRASPGSILVAAVSDSTGRYAHGTPSVNTNGSRNTTCPGSESASGSASDIPGFGEQGPQDANPPDPTQESRQGSQHAPIKTSTIIGIVVGGCVLVVIITSAFWCFRRYKQRRSQGIPPAGLVSPFMDNPTSMDAKMDSHTVEELSAHHGTRQVISESRAEEAGVTIQHQDSGLDCVHELPPPYADTRGME</sequence>
<evidence type="ECO:0000313" key="5">
    <source>
        <dbReference type="Proteomes" id="UP001383192"/>
    </source>
</evidence>
<evidence type="ECO:0000256" key="3">
    <source>
        <dbReference type="SAM" id="SignalP"/>
    </source>
</evidence>
<evidence type="ECO:0000256" key="1">
    <source>
        <dbReference type="SAM" id="MobiDB-lite"/>
    </source>
</evidence>
<feature type="compositionally biased region" description="Polar residues" evidence="1">
    <location>
        <begin position="224"/>
        <end position="246"/>
    </location>
</feature>
<feature type="transmembrane region" description="Helical" evidence="2">
    <location>
        <begin position="283"/>
        <end position="304"/>
    </location>
</feature>
<keyword evidence="2" id="KW-0812">Transmembrane</keyword>
<proteinExistence type="predicted"/>
<gene>
    <name evidence="4" type="ORF">VNI00_018374</name>
</gene>
<keyword evidence="3" id="KW-0732">Signal</keyword>
<evidence type="ECO:0000256" key="2">
    <source>
        <dbReference type="SAM" id="Phobius"/>
    </source>
</evidence>
<dbReference type="Proteomes" id="UP001383192">
    <property type="component" value="Unassembled WGS sequence"/>
</dbReference>
<accession>A0AAW0AXK8</accession>
<dbReference type="CDD" id="cd12087">
    <property type="entry name" value="TM_EGFR-like"/>
    <property type="match status" value="1"/>
</dbReference>
<feature type="region of interest" description="Disordered" evidence="1">
    <location>
        <begin position="221"/>
        <end position="276"/>
    </location>
</feature>
<evidence type="ECO:0008006" key="6">
    <source>
        <dbReference type="Google" id="ProtNLM"/>
    </source>
</evidence>
<dbReference type="EMBL" id="JAYKXP010000229">
    <property type="protein sequence ID" value="KAK7018094.1"/>
    <property type="molecule type" value="Genomic_DNA"/>
</dbReference>
<feature type="signal peptide" evidence="3">
    <location>
        <begin position="1"/>
        <end position="26"/>
    </location>
</feature>
<feature type="compositionally biased region" description="Polar residues" evidence="1">
    <location>
        <begin position="266"/>
        <end position="276"/>
    </location>
</feature>
<keyword evidence="2" id="KW-0472">Membrane</keyword>
<evidence type="ECO:0000313" key="4">
    <source>
        <dbReference type="EMBL" id="KAK7018094.1"/>
    </source>
</evidence>
<name>A0AAW0AXK8_9AGAR</name>
<keyword evidence="5" id="KW-1185">Reference proteome</keyword>